<keyword evidence="3" id="KW-1185">Reference proteome</keyword>
<keyword evidence="1" id="KW-1133">Transmembrane helix</keyword>
<keyword evidence="1" id="KW-0812">Transmembrane</keyword>
<feature type="transmembrane region" description="Helical" evidence="1">
    <location>
        <begin position="38"/>
        <end position="59"/>
    </location>
</feature>
<feature type="transmembrane region" description="Helical" evidence="1">
    <location>
        <begin position="6"/>
        <end position="26"/>
    </location>
</feature>
<evidence type="ECO:0000313" key="3">
    <source>
        <dbReference type="Proteomes" id="UP001348492"/>
    </source>
</evidence>
<evidence type="ECO:0000313" key="2">
    <source>
        <dbReference type="EMBL" id="WWD83781.1"/>
    </source>
</evidence>
<proteinExistence type="predicted"/>
<protein>
    <submittedName>
        <fullName evidence="2">Uncharacterized protein</fullName>
    </submittedName>
</protein>
<accession>A0ABZ2EWB2</accession>
<keyword evidence="1" id="KW-0472">Membrane</keyword>
<sequence length="61" mass="7134">MWLFFVCILCSIIITYLGNYLISFILSKMNNTSKFKRVLVNAIVSGTLLYIAFRIILFYTE</sequence>
<organism evidence="2 3">
    <name type="scientific">Terrisporobacter glycolicus ATCC 14880 = DSM 1288</name>
    <dbReference type="NCBI Taxonomy" id="1121315"/>
    <lineage>
        <taxon>Bacteria</taxon>
        <taxon>Bacillati</taxon>
        <taxon>Bacillota</taxon>
        <taxon>Clostridia</taxon>
        <taxon>Peptostreptococcales</taxon>
        <taxon>Peptostreptococcaceae</taxon>
        <taxon>Terrisporobacter</taxon>
    </lineage>
</organism>
<dbReference type="Proteomes" id="UP001348492">
    <property type="component" value="Chromosome"/>
</dbReference>
<evidence type="ECO:0000256" key="1">
    <source>
        <dbReference type="SAM" id="Phobius"/>
    </source>
</evidence>
<dbReference type="EMBL" id="CP117523">
    <property type="protein sequence ID" value="WWD83781.1"/>
    <property type="molecule type" value="Genomic_DNA"/>
</dbReference>
<gene>
    <name evidence="2" type="ORF">TEGL_21950</name>
</gene>
<reference evidence="2 3" key="1">
    <citation type="journal article" date="2023" name="PLoS ONE">
        <title>Genome-based metabolic and phylogenomic analysis of three Terrisporobacter species.</title>
        <authorList>
            <person name="Boer T."/>
            <person name="Bengelsdorf F.R."/>
            <person name="Bomeke M."/>
            <person name="Daniel R."/>
            <person name="Poehlein A."/>
        </authorList>
    </citation>
    <scope>NUCLEOTIDE SEQUENCE [LARGE SCALE GENOMIC DNA]</scope>
    <source>
        <strain evidence="2 3">DSM 1288</strain>
    </source>
</reference>
<name>A0ABZ2EWB2_9FIRM</name>